<feature type="chain" id="PRO_5041941205" evidence="1">
    <location>
        <begin position="19"/>
        <end position="74"/>
    </location>
</feature>
<name>A0AAD8EJE9_DIPPU</name>
<dbReference type="AlphaFoldDB" id="A0AAD8EJE9"/>
<evidence type="ECO:0000313" key="3">
    <source>
        <dbReference type="Proteomes" id="UP001233999"/>
    </source>
</evidence>
<reference evidence="2" key="2">
    <citation type="submission" date="2023-05" db="EMBL/GenBank/DDBJ databases">
        <authorList>
            <person name="Fouks B."/>
        </authorList>
    </citation>
    <scope>NUCLEOTIDE SEQUENCE</scope>
    <source>
        <strain evidence="2">Stay&amp;Tobe</strain>
        <tissue evidence="2">Testes</tissue>
    </source>
</reference>
<proteinExistence type="predicted"/>
<organism evidence="2 3">
    <name type="scientific">Diploptera punctata</name>
    <name type="common">Pacific beetle cockroach</name>
    <dbReference type="NCBI Taxonomy" id="6984"/>
    <lineage>
        <taxon>Eukaryota</taxon>
        <taxon>Metazoa</taxon>
        <taxon>Ecdysozoa</taxon>
        <taxon>Arthropoda</taxon>
        <taxon>Hexapoda</taxon>
        <taxon>Insecta</taxon>
        <taxon>Pterygota</taxon>
        <taxon>Neoptera</taxon>
        <taxon>Polyneoptera</taxon>
        <taxon>Dictyoptera</taxon>
        <taxon>Blattodea</taxon>
        <taxon>Blaberoidea</taxon>
        <taxon>Blaberidae</taxon>
        <taxon>Diplopterinae</taxon>
        <taxon>Diploptera</taxon>
    </lineage>
</organism>
<sequence>VFIVVALAALAMLHVVIAQGDSYVQLSNGLGYKYNYGIQHHFHGHHHGSSYPHAYGGYGGPGYHIGSGYYTSVQ</sequence>
<reference evidence="2" key="1">
    <citation type="journal article" date="2023" name="IScience">
        <title>Live-bearing cockroach genome reveals convergent evolutionary mechanisms linked to viviparity in insects and beyond.</title>
        <authorList>
            <person name="Fouks B."/>
            <person name="Harrison M.C."/>
            <person name="Mikhailova A.A."/>
            <person name="Marchal E."/>
            <person name="English S."/>
            <person name="Carruthers M."/>
            <person name="Jennings E.C."/>
            <person name="Chiamaka E.L."/>
            <person name="Frigard R.A."/>
            <person name="Pippel M."/>
            <person name="Attardo G.M."/>
            <person name="Benoit J.B."/>
            <person name="Bornberg-Bauer E."/>
            <person name="Tobe S.S."/>
        </authorList>
    </citation>
    <scope>NUCLEOTIDE SEQUENCE</scope>
    <source>
        <strain evidence="2">Stay&amp;Tobe</strain>
    </source>
</reference>
<gene>
    <name evidence="2" type="ORF">L9F63_001683</name>
</gene>
<feature type="signal peptide" evidence="1">
    <location>
        <begin position="1"/>
        <end position="18"/>
    </location>
</feature>
<dbReference type="EMBL" id="JASPKZ010003857">
    <property type="protein sequence ID" value="KAJ9591747.1"/>
    <property type="molecule type" value="Genomic_DNA"/>
</dbReference>
<dbReference type="Proteomes" id="UP001233999">
    <property type="component" value="Unassembled WGS sequence"/>
</dbReference>
<feature type="non-terminal residue" evidence="2">
    <location>
        <position position="1"/>
    </location>
</feature>
<protein>
    <submittedName>
        <fullName evidence="2">Uncharacterized protein</fullName>
    </submittedName>
</protein>
<evidence type="ECO:0000256" key="1">
    <source>
        <dbReference type="SAM" id="SignalP"/>
    </source>
</evidence>
<comment type="caution">
    <text evidence="2">The sequence shown here is derived from an EMBL/GenBank/DDBJ whole genome shotgun (WGS) entry which is preliminary data.</text>
</comment>
<keyword evidence="3" id="KW-1185">Reference proteome</keyword>
<accession>A0AAD8EJE9</accession>
<keyword evidence="1" id="KW-0732">Signal</keyword>
<evidence type="ECO:0000313" key="2">
    <source>
        <dbReference type="EMBL" id="KAJ9591747.1"/>
    </source>
</evidence>